<comment type="caution">
    <text evidence="2">The sequence shown here is derived from an EMBL/GenBank/DDBJ whole genome shotgun (WGS) entry which is preliminary data.</text>
</comment>
<accession>A0ABW5ZBQ6</accession>
<feature type="domain" description="Immunity MXAN-0049 protein" evidence="1">
    <location>
        <begin position="62"/>
        <end position="175"/>
    </location>
</feature>
<name>A0ABW5ZBQ6_9FLAO</name>
<proteinExistence type="predicted"/>
<keyword evidence="3" id="KW-1185">Reference proteome</keyword>
<dbReference type="EMBL" id="JBHUOL010000018">
    <property type="protein sequence ID" value="MFD2909212.1"/>
    <property type="molecule type" value="Genomic_DNA"/>
</dbReference>
<organism evidence="2 3">
    <name type="scientific">Flavobacterium ardleyense</name>
    <dbReference type="NCBI Taxonomy" id="2038737"/>
    <lineage>
        <taxon>Bacteria</taxon>
        <taxon>Pseudomonadati</taxon>
        <taxon>Bacteroidota</taxon>
        <taxon>Flavobacteriia</taxon>
        <taxon>Flavobacteriales</taxon>
        <taxon>Flavobacteriaceae</taxon>
        <taxon>Flavobacterium</taxon>
    </lineage>
</organism>
<evidence type="ECO:0000259" key="1">
    <source>
        <dbReference type="Pfam" id="PF07791"/>
    </source>
</evidence>
<dbReference type="RefSeq" id="WP_379807507.1">
    <property type="nucleotide sequence ID" value="NZ_JBHUOL010000018.1"/>
</dbReference>
<protein>
    <submittedName>
        <fullName evidence="2">Imm43 family immunity protein</fullName>
    </submittedName>
</protein>
<sequence>MYYELSHFYKRDVYFLYDDENNIESNEFEKGNIINVEGKLIYRVDKLDSYLSTYDILPTFNTPLVSKKFADFFKDLNLQFINITIIDKQGNSNNDYYILNVLDVVSCMDSEKSIVEIKKYGSANIMTIKKLYIIPDSLNNLSIIRMEEKKSYIIITEEFKKRCEEAGLKGVEFIEEGHSIYTE</sequence>
<evidence type="ECO:0000313" key="2">
    <source>
        <dbReference type="EMBL" id="MFD2909212.1"/>
    </source>
</evidence>
<dbReference type="Pfam" id="PF07791">
    <property type="entry name" value="Imm11"/>
    <property type="match status" value="1"/>
</dbReference>
<evidence type="ECO:0000313" key="3">
    <source>
        <dbReference type="Proteomes" id="UP001597549"/>
    </source>
</evidence>
<reference evidence="3" key="1">
    <citation type="journal article" date="2019" name="Int. J. Syst. Evol. Microbiol.">
        <title>The Global Catalogue of Microorganisms (GCM) 10K type strain sequencing project: providing services to taxonomists for standard genome sequencing and annotation.</title>
        <authorList>
            <consortium name="The Broad Institute Genomics Platform"/>
            <consortium name="The Broad Institute Genome Sequencing Center for Infectious Disease"/>
            <person name="Wu L."/>
            <person name="Ma J."/>
        </authorList>
    </citation>
    <scope>NUCLEOTIDE SEQUENCE [LARGE SCALE GENOMIC DNA]</scope>
    <source>
        <strain evidence="3">KCTC 52644</strain>
    </source>
</reference>
<gene>
    <name evidence="2" type="ORF">ACFSX9_10780</name>
</gene>
<dbReference type="Proteomes" id="UP001597549">
    <property type="component" value="Unassembled WGS sequence"/>
</dbReference>
<dbReference type="InterPro" id="IPR012433">
    <property type="entry name" value="Imm11"/>
</dbReference>